<dbReference type="SUPFAM" id="SSF101960">
    <property type="entry name" value="Stabilizer of iron transporter SufD"/>
    <property type="match status" value="1"/>
</dbReference>
<dbReference type="EMBL" id="JAGETR010000206">
    <property type="protein sequence ID" value="MBO2007325.1"/>
    <property type="molecule type" value="Genomic_DNA"/>
</dbReference>
<reference evidence="2" key="1">
    <citation type="submission" date="2021-03" db="EMBL/GenBank/DDBJ databases">
        <title>Molecular epidemiology and mechanisms of colistin and carbapenem resistance in Enterobacteriaceae from clinical isolates, the environment and porcine samples in Pretoria, South Africa.</title>
        <authorList>
            <person name="Bogoshi D."/>
            <person name="Mbelle N.M."/>
            <person name="Naidoo V."/>
            <person name="Osei Sekyere J."/>
        </authorList>
    </citation>
    <scope>NUCLEOTIDE SEQUENCE</scope>
    <source>
        <strain evidence="2">C080</strain>
    </source>
</reference>
<name>A0A939NMT2_SERMA</name>
<comment type="caution">
    <text evidence="2">The sequence shown here is derived from an EMBL/GenBank/DDBJ whole genome shotgun (WGS) entry which is preliminary data.</text>
</comment>
<sequence>MRWRTGSALRLGWPTRKHENWKYTPLESLLEQQFLDPQPAPVSAEQLEALALGIDACRLVFIDGRQRRAQRWRSGRLPVRIDRLRHAAGAAGADPAEIFPHLTESPGAGNQPDSFAGRHPGPPAVPAAHQQRTRRHRGSEHRASSSPSGDRARRGGSD</sequence>
<evidence type="ECO:0000313" key="2">
    <source>
        <dbReference type="EMBL" id="MBO2007325.1"/>
    </source>
</evidence>
<protein>
    <recommendedName>
        <fullName evidence="3">FeS cluster assembly protein sufD</fullName>
    </recommendedName>
</protein>
<dbReference type="InterPro" id="IPR037284">
    <property type="entry name" value="SUF_FeS_clus_asmbl_SufBD_sf"/>
</dbReference>
<gene>
    <name evidence="2" type="ORF">J4732_20900</name>
</gene>
<accession>A0A939NMT2</accession>
<evidence type="ECO:0000256" key="1">
    <source>
        <dbReference type="SAM" id="MobiDB-lite"/>
    </source>
</evidence>
<evidence type="ECO:0008006" key="3">
    <source>
        <dbReference type="Google" id="ProtNLM"/>
    </source>
</evidence>
<feature type="region of interest" description="Disordered" evidence="1">
    <location>
        <begin position="88"/>
        <end position="158"/>
    </location>
</feature>
<dbReference type="AlphaFoldDB" id="A0A939NMT2"/>
<organism evidence="2">
    <name type="scientific">Serratia marcescens</name>
    <dbReference type="NCBI Taxonomy" id="615"/>
    <lineage>
        <taxon>Bacteria</taxon>
        <taxon>Pseudomonadati</taxon>
        <taxon>Pseudomonadota</taxon>
        <taxon>Gammaproteobacteria</taxon>
        <taxon>Enterobacterales</taxon>
        <taxon>Yersiniaceae</taxon>
        <taxon>Serratia</taxon>
    </lineage>
</organism>
<proteinExistence type="predicted"/>